<keyword evidence="3" id="KW-1185">Reference proteome</keyword>
<dbReference type="Proteomes" id="UP001345963">
    <property type="component" value="Unassembled WGS sequence"/>
</dbReference>
<gene>
    <name evidence="2" type="ORF">ATANTOWER_028684</name>
</gene>
<comment type="caution">
    <text evidence="2">The sequence shown here is derived from an EMBL/GenBank/DDBJ whole genome shotgun (WGS) entry which is preliminary data.</text>
</comment>
<dbReference type="EMBL" id="JAHUTI010000726">
    <property type="protein sequence ID" value="MED6232370.1"/>
    <property type="molecule type" value="Genomic_DNA"/>
</dbReference>
<evidence type="ECO:0000313" key="2">
    <source>
        <dbReference type="EMBL" id="MED6232370.1"/>
    </source>
</evidence>
<keyword evidence="1" id="KW-0812">Transmembrane</keyword>
<reference evidence="2 3" key="1">
    <citation type="submission" date="2021-07" db="EMBL/GenBank/DDBJ databases">
        <authorList>
            <person name="Palmer J.M."/>
        </authorList>
    </citation>
    <scope>NUCLEOTIDE SEQUENCE [LARGE SCALE GENOMIC DNA]</scope>
    <source>
        <strain evidence="2 3">AT_MEX2019</strain>
        <tissue evidence="2">Muscle</tissue>
    </source>
</reference>
<keyword evidence="1" id="KW-1133">Transmembrane helix</keyword>
<name>A0ABU7A3B6_9TELE</name>
<feature type="transmembrane region" description="Helical" evidence="1">
    <location>
        <begin position="28"/>
        <end position="51"/>
    </location>
</feature>
<sequence length="122" mass="13481">MDSVRTTAGLALRVFPCSEQMPSARRRLLRCVIMIQLLMFFLLLCSAPAFLDCYSLLSCVITVHSSRFVMSASALIYPPCSFAQGASDCVFTHSCDKIEYVRRNTPGPPTSKMNPAPLVGWV</sequence>
<protein>
    <submittedName>
        <fullName evidence="2">Uncharacterized protein</fullName>
    </submittedName>
</protein>
<organism evidence="2 3">
    <name type="scientific">Ataeniobius toweri</name>
    <dbReference type="NCBI Taxonomy" id="208326"/>
    <lineage>
        <taxon>Eukaryota</taxon>
        <taxon>Metazoa</taxon>
        <taxon>Chordata</taxon>
        <taxon>Craniata</taxon>
        <taxon>Vertebrata</taxon>
        <taxon>Euteleostomi</taxon>
        <taxon>Actinopterygii</taxon>
        <taxon>Neopterygii</taxon>
        <taxon>Teleostei</taxon>
        <taxon>Neoteleostei</taxon>
        <taxon>Acanthomorphata</taxon>
        <taxon>Ovalentaria</taxon>
        <taxon>Atherinomorphae</taxon>
        <taxon>Cyprinodontiformes</taxon>
        <taxon>Goodeidae</taxon>
        <taxon>Ataeniobius</taxon>
    </lineage>
</organism>
<accession>A0ABU7A3B6</accession>
<keyword evidence="1" id="KW-0472">Membrane</keyword>
<proteinExistence type="predicted"/>
<evidence type="ECO:0000313" key="3">
    <source>
        <dbReference type="Proteomes" id="UP001345963"/>
    </source>
</evidence>
<evidence type="ECO:0000256" key="1">
    <source>
        <dbReference type="SAM" id="Phobius"/>
    </source>
</evidence>